<name>A0AAI9T696_PENTH</name>
<reference evidence="1" key="1">
    <citation type="submission" date="2015-06" db="EMBL/GenBank/DDBJ databases">
        <authorList>
            <person name="Nguyen H."/>
        </authorList>
    </citation>
    <scope>NUCLEOTIDE SEQUENCE</scope>
    <source>
        <strain evidence="1">DAOM 180753</strain>
    </source>
</reference>
<dbReference type="AlphaFoldDB" id="A0AAI9T696"/>
<evidence type="ECO:0000313" key="1">
    <source>
        <dbReference type="EMBL" id="KAJ9481089.1"/>
    </source>
</evidence>
<gene>
    <name evidence="1" type="ORF">VN97_g12414</name>
</gene>
<reference evidence="1" key="2">
    <citation type="journal article" date="2016" name="Fungal Biol.">
        <title>Ochratoxin A production by Penicillium thymicola.</title>
        <authorList>
            <person name="Nguyen H.D.T."/>
            <person name="McMullin D.R."/>
            <person name="Ponomareva E."/>
            <person name="Riley R."/>
            <person name="Pomraning K.R."/>
            <person name="Baker S.E."/>
            <person name="Seifert K.A."/>
        </authorList>
    </citation>
    <scope>NUCLEOTIDE SEQUENCE</scope>
    <source>
        <strain evidence="1">DAOM 180753</strain>
    </source>
</reference>
<proteinExistence type="predicted"/>
<dbReference type="Proteomes" id="UP001227192">
    <property type="component" value="Unassembled WGS sequence"/>
</dbReference>
<accession>A0AAI9T696</accession>
<keyword evidence="2" id="KW-1185">Reference proteome</keyword>
<sequence>MRIQSLFDQAGLHVENYYSRTASNPPLTQDLLARLSHYDSAYLPASLITMLSRPRSQRAVLTHALAVPSAQHQVPWCWCAPPD</sequence>
<organism evidence="1 2">
    <name type="scientific">Penicillium thymicola</name>
    <dbReference type="NCBI Taxonomy" id="293382"/>
    <lineage>
        <taxon>Eukaryota</taxon>
        <taxon>Fungi</taxon>
        <taxon>Dikarya</taxon>
        <taxon>Ascomycota</taxon>
        <taxon>Pezizomycotina</taxon>
        <taxon>Eurotiomycetes</taxon>
        <taxon>Eurotiomycetidae</taxon>
        <taxon>Eurotiales</taxon>
        <taxon>Aspergillaceae</taxon>
        <taxon>Penicillium</taxon>
    </lineage>
</organism>
<evidence type="ECO:0000313" key="2">
    <source>
        <dbReference type="Proteomes" id="UP001227192"/>
    </source>
</evidence>
<protein>
    <submittedName>
        <fullName evidence="1">Uncharacterized protein</fullName>
    </submittedName>
</protein>
<comment type="caution">
    <text evidence="1">The sequence shown here is derived from an EMBL/GenBank/DDBJ whole genome shotgun (WGS) entry which is preliminary data.</text>
</comment>
<feature type="non-terminal residue" evidence="1">
    <location>
        <position position="83"/>
    </location>
</feature>
<dbReference type="EMBL" id="LACB01000922">
    <property type="protein sequence ID" value="KAJ9481089.1"/>
    <property type="molecule type" value="Genomic_DNA"/>
</dbReference>